<evidence type="ECO:0000313" key="1">
    <source>
        <dbReference type="EMBL" id="MPM55905.1"/>
    </source>
</evidence>
<proteinExistence type="predicted"/>
<organism evidence="1">
    <name type="scientific">bioreactor metagenome</name>
    <dbReference type="NCBI Taxonomy" id="1076179"/>
    <lineage>
        <taxon>unclassified sequences</taxon>
        <taxon>metagenomes</taxon>
        <taxon>ecological metagenomes</taxon>
    </lineage>
</organism>
<comment type="caution">
    <text evidence="1">The sequence shown here is derived from an EMBL/GenBank/DDBJ whole genome shotgun (WGS) entry which is preliminary data.</text>
</comment>
<dbReference type="Gene3D" id="3.90.550.10">
    <property type="entry name" value="Spore Coat Polysaccharide Biosynthesis Protein SpsA, Chain A"/>
    <property type="match status" value="1"/>
</dbReference>
<dbReference type="EMBL" id="VSSQ01015494">
    <property type="protein sequence ID" value="MPM55905.1"/>
    <property type="molecule type" value="Genomic_DNA"/>
</dbReference>
<protein>
    <recommendedName>
        <fullName evidence="2">Glycosyltransferase 2-like domain-containing protein</fullName>
    </recommendedName>
</protein>
<sequence>MFAPLVLFVYNRLEHTKKTILALSQNTIAKKTCLYIYSDAAKNPDSEAKVNRVREYIHSREIEESFMSVTIIEAQQNKGLANSIIEGVSSIISKYKRVIVIEDDNISSKDFLQFMNDCLNKYETNTKIWSIGGFSCVDKFPADYVDDVYIVGRTCSYAWATWENRWNKVDWSVQNYRTSFRFNLPKRILFNKFGNDRSNMLDLQMHSRVNSWAIRFCYAEFEYRMYTVYPKVSRISNIGHDGSGTHFNRKTSEDDERFNIPLSSINNSYVLPNTIEINDDVCRNFAQHFNEPVWKCFRRYIGSFFKYGI</sequence>
<accession>A0A645ARJ9</accession>
<evidence type="ECO:0008006" key="2">
    <source>
        <dbReference type="Google" id="ProtNLM"/>
    </source>
</evidence>
<gene>
    <name evidence="1" type="ORF">SDC9_102703</name>
</gene>
<dbReference type="AlphaFoldDB" id="A0A645ARJ9"/>
<reference evidence="1" key="1">
    <citation type="submission" date="2019-08" db="EMBL/GenBank/DDBJ databases">
        <authorList>
            <person name="Kucharzyk K."/>
            <person name="Murdoch R.W."/>
            <person name="Higgins S."/>
            <person name="Loffler F."/>
        </authorList>
    </citation>
    <scope>NUCLEOTIDE SEQUENCE</scope>
</reference>
<name>A0A645ARJ9_9ZZZZ</name>
<dbReference type="SUPFAM" id="SSF53448">
    <property type="entry name" value="Nucleotide-diphospho-sugar transferases"/>
    <property type="match status" value="1"/>
</dbReference>
<dbReference type="InterPro" id="IPR029044">
    <property type="entry name" value="Nucleotide-diphossugar_trans"/>
</dbReference>